<dbReference type="PANTHER" id="PTHR40644">
    <property type="entry name" value="UPF0653 PROTEIN C607.02C"/>
    <property type="match status" value="1"/>
</dbReference>
<feature type="region of interest" description="Disordered" evidence="1">
    <location>
        <begin position="1"/>
        <end position="128"/>
    </location>
</feature>
<organism evidence="2 3">
    <name type="scientific">Cyphellophora attinorum</name>
    <dbReference type="NCBI Taxonomy" id="1664694"/>
    <lineage>
        <taxon>Eukaryota</taxon>
        <taxon>Fungi</taxon>
        <taxon>Dikarya</taxon>
        <taxon>Ascomycota</taxon>
        <taxon>Pezizomycotina</taxon>
        <taxon>Eurotiomycetes</taxon>
        <taxon>Chaetothyriomycetidae</taxon>
        <taxon>Chaetothyriales</taxon>
        <taxon>Cyphellophoraceae</taxon>
        <taxon>Cyphellophora</taxon>
    </lineage>
</organism>
<protein>
    <submittedName>
        <fullName evidence="2">Uncharacterized protein</fullName>
    </submittedName>
</protein>
<dbReference type="Proteomes" id="UP000038010">
    <property type="component" value="Unassembled WGS sequence"/>
</dbReference>
<reference evidence="2 3" key="1">
    <citation type="submission" date="2015-06" db="EMBL/GenBank/DDBJ databases">
        <title>Draft genome of the ant-associated black yeast Phialophora attae CBS 131958.</title>
        <authorList>
            <person name="Moreno L.F."/>
            <person name="Stielow B.J."/>
            <person name="de Hoog S."/>
            <person name="Vicente V.A."/>
            <person name="Weiss V.A."/>
            <person name="de Vries M."/>
            <person name="Cruz L.M."/>
            <person name="Souza E.M."/>
        </authorList>
    </citation>
    <scope>NUCLEOTIDE SEQUENCE [LARGE SCALE GENOMIC DNA]</scope>
    <source>
        <strain evidence="2 3">CBS 131958</strain>
    </source>
</reference>
<proteinExistence type="predicted"/>
<dbReference type="GeneID" id="28731601"/>
<dbReference type="VEuPathDB" id="FungiDB:AB675_10919"/>
<feature type="compositionally biased region" description="Low complexity" evidence="1">
    <location>
        <begin position="19"/>
        <end position="31"/>
    </location>
</feature>
<dbReference type="RefSeq" id="XP_017995483.1">
    <property type="nucleotide sequence ID" value="XM_018139721.1"/>
</dbReference>
<feature type="compositionally biased region" description="Basic and acidic residues" evidence="1">
    <location>
        <begin position="85"/>
        <end position="94"/>
    </location>
</feature>
<gene>
    <name evidence="2" type="ORF">AB675_10919</name>
</gene>
<feature type="compositionally biased region" description="Basic and acidic residues" evidence="1">
    <location>
        <begin position="198"/>
        <end position="218"/>
    </location>
</feature>
<dbReference type="OrthoDB" id="5876637at2759"/>
<evidence type="ECO:0000256" key="1">
    <source>
        <dbReference type="SAM" id="MobiDB-lite"/>
    </source>
</evidence>
<evidence type="ECO:0000313" key="2">
    <source>
        <dbReference type="EMBL" id="KPI35520.1"/>
    </source>
</evidence>
<sequence>MPHKHKRKREDNDKADFDLPPTAKAAPLPATSRPKAVVALDDKDGTAKRSNKRRKPNSAGSKQHQARPMDDTPKQFARMMAFQNEGKKLRKGLDDGVVQKPKDGKKKQKKQSHNDTSTNGTQVEAGADSTIATAPAAVDTPALKILPNEKLRDFALRVDQSLPLSSIPKHSTKPPTTEEKAYLTKHNKRLARMQAAWRSDEERLRQKEQQREEDVLDQKEEEGLLWMDVDEARRERKGKRKGKEGDIWAELVTKRKDGLVGGTGGLNAGTAVQAPPVLRGVKNLFKERRDVKAR</sequence>
<keyword evidence="3" id="KW-1185">Reference proteome</keyword>
<feature type="region of interest" description="Disordered" evidence="1">
    <location>
        <begin position="197"/>
        <end position="218"/>
    </location>
</feature>
<name>A0A0N1H3N7_9EURO</name>
<dbReference type="AlphaFoldDB" id="A0A0N1H3N7"/>
<dbReference type="EMBL" id="LFJN01000039">
    <property type="protein sequence ID" value="KPI35520.1"/>
    <property type="molecule type" value="Genomic_DNA"/>
</dbReference>
<evidence type="ECO:0000313" key="3">
    <source>
        <dbReference type="Proteomes" id="UP000038010"/>
    </source>
</evidence>
<accession>A0A0N1H3N7</accession>
<dbReference type="PANTHER" id="PTHR40644:SF1">
    <property type="entry name" value="UPF0653 PROTEIN C607.02C"/>
    <property type="match status" value="1"/>
</dbReference>
<comment type="caution">
    <text evidence="2">The sequence shown here is derived from an EMBL/GenBank/DDBJ whole genome shotgun (WGS) entry which is preliminary data.</text>
</comment>